<keyword evidence="1" id="KW-0812">Transmembrane</keyword>
<keyword evidence="1" id="KW-0472">Membrane</keyword>
<evidence type="ECO:0000313" key="3">
    <source>
        <dbReference type="RefSeq" id="XP_011046158.1"/>
    </source>
</evidence>
<evidence type="ECO:0000256" key="1">
    <source>
        <dbReference type="SAM" id="Phobius"/>
    </source>
</evidence>
<keyword evidence="2" id="KW-1185">Reference proteome</keyword>
<reference evidence="3" key="1">
    <citation type="submission" date="2025-08" db="UniProtKB">
        <authorList>
            <consortium name="RefSeq"/>
        </authorList>
    </citation>
    <scope>IDENTIFICATION</scope>
</reference>
<dbReference type="AlphaFoldDB" id="A0AAJ6VD09"/>
<dbReference type="GeneID" id="105140822"/>
<name>A0AAJ6VD09_POPEU</name>
<evidence type="ECO:0000313" key="2">
    <source>
        <dbReference type="Proteomes" id="UP000694918"/>
    </source>
</evidence>
<keyword evidence="1" id="KW-1133">Transmembrane helix</keyword>
<dbReference type="RefSeq" id="XP_011046158.1">
    <property type="nucleotide sequence ID" value="XM_011047856.1"/>
</dbReference>
<protein>
    <submittedName>
        <fullName evidence="3">Uncharacterized protein LOC105140822 isoform X1</fullName>
    </submittedName>
</protein>
<organism evidence="2 3">
    <name type="scientific">Populus euphratica</name>
    <name type="common">Euphrates poplar</name>
    <dbReference type="NCBI Taxonomy" id="75702"/>
    <lineage>
        <taxon>Eukaryota</taxon>
        <taxon>Viridiplantae</taxon>
        <taxon>Streptophyta</taxon>
        <taxon>Embryophyta</taxon>
        <taxon>Tracheophyta</taxon>
        <taxon>Spermatophyta</taxon>
        <taxon>Magnoliopsida</taxon>
        <taxon>eudicotyledons</taxon>
        <taxon>Gunneridae</taxon>
        <taxon>Pentapetalae</taxon>
        <taxon>rosids</taxon>
        <taxon>fabids</taxon>
        <taxon>Malpighiales</taxon>
        <taxon>Salicaceae</taxon>
        <taxon>Saliceae</taxon>
        <taxon>Populus</taxon>
    </lineage>
</organism>
<gene>
    <name evidence="3" type="primary">LOC105140822</name>
</gene>
<feature type="transmembrane region" description="Helical" evidence="1">
    <location>
        <begin position="204"/>
        <end position="224"/>
    </location>
</feature>
<dbReference type="KEGG" id="peu:105140822"/>
<proteinExistence type="predicted"/>
<sequence>MHLEILTLRKLHDCPHLCHEACCPAQCPSPDKCTKMVPISHLIIQRLVKRNILLMYKTLMLFQLPVINLICHTNSIQGLYSLSMPSLEIGDAMSRGFKLHIVKQALIPKIHLKTILDLNFFLGILLAKVQVVDQELHLCKPKDLEEKVPATKIHSPKHQNRRERLQEQRRPHKMRVCYSSEAKTNFFNCFFVMMACFEAEDAAAMRWLFLIVTLVVTLVAAAYFGNKGLMCSPIGWMKLKSNETENHESNHCQCRHLSRHQIFLYSVHPRERAF</sequence>
<dbReference type="Proteomes" id="UP000694918">
    <property type="component" value="Unplaced"/>
</dbReference>
<accession>A0AAJ6VD09</accession>